<feature type="compositionally biased region" description="Basic residues" evidence="1">
    <location>
        <begin position="1283"/>
        <end position="1295"/>
    </location>
</feature>
<feature type="region of interest" description="Disordered" evidence="1">
    <location>
        <begin position="1179"/>
        <end position="1209"/>
    </location>
</feature>
<protein>
    <recommendedName>
        <fullName evidence="5">Heterokaryon incompatibility domain-containing protein</fullName>
    </recommendedName>
</protein>
<feature type="transmembrane region" description="Helical" evidence="2">
    <location>
        <begin position="955"/>
        <end position="983"/>
    </location>
</feature>
<feature type="transmembrane region" description="Helical" evidence="2">
    <location>
        <begin position="1082"/>
        <end position="1105"/>
    </location>
</feature>
<sequence length="1322" mass="147482">MDFLPHPSRGVEPLDIPFVADTPYIHGGNFWDFPKTHGFGGRWPILPAARLASLAQSWLYFGTISEFLGRPIDYREFQRFLQRVPFDDHPAASSVTGKPLQLLLVEWRRQHVKRNAEKALALTARIGKIGFLGGNRLSGADDDDWIQAIYRHAEFLDKVFDLAEDFEELSQGHIYPIPAIVLSVKVLCITLSNLLGDLLYELPAQWPKTALRRPNGKASSLPSTQLLLDVLQIRRWCPFQVGKITSSYNYALAYYFTRLFPKFPSEPGHKRCSETGCVASNIDLTSYEPKHTEPSCQCRQLSVRADEIRAIILGGGIPVVKVTASRRKKDSIKAVSMTPGTRVVAFSHVWSDGLGNTRTNGLPKCQLRRLQEYADRSGSYQTRGAEIKDELRSKYFWIDTLCVPVGGLQDEARIQAINKTAAVFQAADRVLVLDQSMDKISLATTDICEQFARLSVSPWMGRCWTFQEAALSSVCHVQCADGTFDLLSGHNQSQTSQSRQFQSLPGYLRSAFPSILTKRFFETSAATSPLLEKSQRQEDATKAATADLISQMSGALARPLEAELQSAFAKDISGTKTPTDLCTLFVHTWNELSKRSTTTPQDKNIIMANLMNFNLQPVLQLSNPGDSMSAILASMDGLPVSLFLNLHRTPREKPGGYHRNRWVPLHLSKQKLRPGSRYSNIRSVNSELHFPNNTISRREASVLIICPGQEKQPLSLSTGFQVRDSSSDKTYSVKVHRAGEDDAFASPDITWPYCIAIQHDQRRDKNGDTLSGALFRIQTVNTTTHSPIFTNNSYTSLMKMEYNPYESSFVTKSTTTTPSGVQLEFPDKELMYGGGGAKLDTDLSLALAQRSGMGGVSLRVVYDCPITVSRVQQPELSPPSVGQTSPFNFGWPLPERDDDPPQPAHGNPDTRPSTFTAVPLPTLWQMVIEKEPSPKTLVSRTPSSYRQAMTAYSPLLSTTFFCLTALDGLVASGSVGLCMALVFTAMAQGLLAPLAQAAIVMILVIHCASLIRIFLADDPDSAVSIFTPYDDTSSARKYKIRTPVWIWNVLHLVLVGMFTASRVTSISGMRRRTGLTVLDMSFIWWGFVGHAVDLITKVVVIKYFVLSGLWDRYLKSFDDEITTTAGIRITGGVHVGDDDGASASGGWSPLFKDETYPPQQKEKKKQQWWWKMISGSKATARQSDNLQRPTRKWQQPRQHDREWYNNDDNAAAADDDGLILVWKHQHRQDPQPTARDTMWTKLRTVVLGNNTTTSSIVPTVGSSSSRDNGGGRWWFGKTSNKTYNKKRKQKKKKSRSLGWSVEAQVGEEERDSWRSGEYLLGP</sequence>
<comment type="caution">
    <text evidence="3">The sequence shown here is derived from an EMBL/GenBank/DDBJ whole genome shotgun (WGS) entry which is preliminary data.</text>
</comment>
<evidence type="ECO:0000256" key="2">
    <source>
        <dbReference type="SAM" id="Phobius"/>
    </source>
</evidence>
<feature type="compositionally biased region" description="Polar residues" evidence="1">
    <location>
        <begin position="1179"/>
        <end position="1196"/>
    </location>
</feature>
<dbReference type="Proteomes" id="UP001283341">
    <property type="component" value="Unassembled WGS sequence"/>
</dbReference>
<keyword evidence="2" id="KW-1133">Transmembrane helix</keyword>
<keyword evidence="2" id="KW-0812">Transmembrane</keyword>
<accession>A0AAE0ICH4</accession>
<feature type="compositionally biased region" description="Low complexity" evidence="1">
    <location>
        <begin position="1252"/>
        <end position="1267"/>
    </location>
</feature>
<dbReference type="EMBL" id="JAUEDM010000003">
    <property type="protein sequence ID" value="KAK3322618.1"/>
    <property type="molecule type" value="Genomic_DNA"/>
</dbReference>
<keyword evidence="4" id="KW-1185">Reference proteome</keyword>
<proteinExistence type="predicted"/>
<dbReference type="PANTHER" id="PTHR39596">
    <property type="match status" value="1"/>
</dbReference>
<reference evidence="3" key="2">
    <citation type="submission" date="2023-06" db="EMBL/GenBank/DDBJ databases">
        <authorList>
            <consortium name="Lawrence Berkeley National Laboratory"/>
            <person name="Haridas S."/>
            <person name="Hensen N."/>
            <person name="Bonometti L."/>
            <person name="Westerberg I."/>
            <person name="Brannstrom I.O."/>
            <person name="Guillou S."/>
            <person name="Cros-Aarteil S."/>
            <person name="Calhoun S."/>
            <person name="Kuo A."/>
            <person name="Mondo S."/>
            <person name="Pangilinan J."/>
            <person name="Riley R."/>
            <person name="Labutti K."/>
            <person name="Andreopoulos B."/>
            <person name="Lipzen A."/>
            <person name="Chen C."/>
            <person name="Yanf M."/>
            <person name="Daum C."/>
            <person name="Ng V."/>
            <person name="Clum A."/>
            <person name="Steindorff A."/>
            <person name="Ohm R."/>
            <person name="Martin F."/>
            <person name="Silar P."/>
            <person name="Natvig D."/>
            <person name="Lalanne C."/>
            <person name="Gautier V."/>
            <person name="Ament-Velasquez S.L."/>
            <person name="Kruys A."/>
            <person name="Hutchinson M.I."/>
            <person name="Powell A.J."/>
            <person name="Barry K."/>
            <person name="Miller A.N."/>
            <person name="Grigoriev I.V."/>
            <person name="Debuchy R."/>
            <person name="Gladieux P."/>
            <person name="Thoren M.H."/>
            <person name="Johannesson H."/>
        </authorList>
    </citation>
    <scope>NUCLEOTIDE SEQUENCE</scope>
    <source>
        <strain evidence="3">CBS 118394</strain>
    </source>
</reference>
<dbReference type="PANTHER" id="PTHR39596:SF2">
    <property type="entry name" value="HET DOMAIN PROTEIN (AFU_ORTHOLOGUE AFUA_1G17550)-RELATED"/>
    <property type="match status" value="1"/>
</dbReference>
<feature type="transmembrane region" description="Helical" evidence="2">
    <location>
        <begin position="1044"/>
        <end position="1061"/>
    </location>
</feature>
<keyword evidence="2" id="KW-0472">Membrane</keyword>
<evidence type="ECO:0000313" key="4">
    <source>
        <dbReference type="Proteomes" id="UP001283341"/>
    </source>
</evidence>
<evidence type="ECO:0008006" key="5">
    <source>
        <dbReference type="Google" id="ProtNLM"/>
    </source>
</evidence>
<gene>
    <name evidence="3" type="ORF">B0H66DRAFT_590333</name>
</gene>
<feature type="region of interest" description="Disordered" evidence="1">
    <location>
        <begin position="890"/>
        <end position="913"/>
    </location>
</feature>
<organism evidence="3 4">
    <name type="scientific">Apodospora peruviana</name>
    <dbReference type="NCBI Taxonomy" id="516989"/>
    <lineage>
        <taxon>Eukaryota</taxon>
        <taxon>Fungi</taxon>
        <taxon>Dikarya</taxon>
        <taxon>Ascomycota</taxon>
        <taxon>Pezizomycotina</taxon>
        <taxon>Sordariomycetes</taxon>
        <taxon>Sordariomycetidae</taxon>
        <taxon>Sordariales</taxon>
        <taxon>Lasiosphaeriaceae</taxon>
        <taxon>Apodospora</taxon>
    </lineage>
</organism>
<feature type="transmembrane region" description="Helical" evidence="2">
    <location>
        <begin position="990"/>
        <end position="1015"/>
    </location>
</feature>
<feature type="region of interest" description="Disordered" evidence="1">
    <location>
        <begin position="1144"/>
        <end position="1166"/>
    </location>
</feature>
<evidence type="ECO:0000256" key="1">
    <source>
        <dbReference type="SAM" id="MobiDB-lite"/>
    </source>
</evidence>
<name>A0AAE0ICH4_9PEZI</name>
<evidence type="ECO:0000313" key="3">
    <source>
        <dbReference type="EMBL" id="KAK3322618.1"/>
    </source>
</evidence>
<reference evidence="3" key="1">
    <citation type="journal article" date="2023" name="Mol. Phylogenet. Evol.">
        <title>Genome-scale phylogeny and comparative genomics of the fungal order Sordariales.</title>
        <authorList>
            <person name="Hensen N."/>
            <person name="Bonometti L."/>
            <person name="Westerberg I."/>
            <person name="Brannstrom I.O."/>
            <person name="Guillou S."/>
            <person name="Cros-Aarteil S."/>
            <person name="Calhoun S."/>
            <person name="Haridas S."/>
            <person name="Kuo A."/>
            <person name="Mondo S."/>
            <person name="Pangilinan J."/>
            <person name="Riley R."/>
            <person name="LaButti K."/>
            <person name="Andreopoulos B."/>
            <person name="Lipzen A."/>
            <person name="Chen C."/>
            <person name="Yan M."/>
            <person name="Daum C."/>
            <person name="Ng V."/>
            <person name="Clum A."/>
            <person name="Steindorff A."/>
            <person name="Ohm R.A."/>
            <person name="Martin F."/>
            <person name="Silar P."/>
            <person name="Natvig D.O."/>
            <person name="Lalanne C."/>
            <person name="Gautier V."/>
            <person name="Ament-Velasquez S.L."/>
            <person name="Kruys A."/>
            <person name="Hutchinson M.I."/>
            <person name="Powell A.J."/>
            <person name="Barry K."/>
            <person name="Miller A.N."/>
            <person name="Grigoriev I.V."/>
            <person name="Debuchy R."/>
            <person name="Gladieux P."/>
            <person name="Hiltunen Thoren M."/>
            <person name="Johannesson H."/>
        </authorList>
    </citation>
    <scope>NUCLEOTIDE SEQUENCE</scope>
    <source>
        <strain evidence="3">CBS 118394</strain>
    </source>
</reference>
<feature type="region of interest" description="Disordered" evidence="1">
    <location>
        <begin position="1252"/>
        <end position="1322"/>
    </location>
</feature>